<sequence length="173" mass="19571">MNLIKDLIISIFKSKSSRNESKNIESVLSLLDATEQSNELFRNSRFKFLLEFSLGTIISSFSFMTNIVVTQHCNWSFVQYLMFNSMTLSTMFVFSIPAFCGSIYVFISYGMVVFMLGIRGPTVVTPKAFYQAGFSDLSAFWLLVIDYVICTMVIGIVYRGLVRAKSSQLNTVS</sequence>
<name>A0A8S1DYM2_9INSE</name>
<feature type="transmembrane region" description="Helical" evidence="1">
    <location>
        <begin position="90"/>
        <end position="118"/>
    </location>
</feature>
<evidence type="ECO:0000256" key="1">
    <source>
        <dbReference type="SAM" id="Phobius"/>
    </source>
</evidence>
<feature type="transmembrane region" description="Helical" evidence="1">
    <location>
        <begin position="48"/>
        <end position="69"/>
    </location>
</feature>
<dbReference type="EMBL" id="CADEPI010000465">
    <property type="protein sequence ID" value="CAB3386254.1"/>
    <property type="molecule type" value="Genomic_DNA"/>
</dbReference>
<evidence type="ECO:0000313" key="2">
    <source>
        <dbReference type="EMBL" id="CAB3386254.1"/>
    </source>
</evidence>
<proteinExistence type="predicted"/>
<feature type="transmembrane region" description="Helical" evidence="1">
    <location>
        <begin position="138"/>
        <end position="158"/>
    </location>
</feature>
<protein>
    <submittedName>
        <fullName evidence="2">Uncharacterized protein</fullName>
    </submittedName>
</protein>
<dbReference type="AlphaFoldDB" id="A0A8S1DYM2"/>
<dbReference type="Proteomes" id="UP000494165">
    <property type="component" value="Unassembled WGS sequence"/>
</dbReference>
<keyword evidence="3" id="KW-1185">Reference proteome</keyword>
<reference evidence="2 3" key="1">
    <citation type="submission" date="2020-04" db="EMBL/GenBank/DDBJ databases">
        <authorList>
            <person name="Alioto T."/>
            <person name="Alioto T."/>
            <person name="Gomez Garrido J."/>
        </authorList>
    </citation>
    <scope>NUCLEOTIDE SEQUENCE [LARGE SCALE GENOMIC DNA]</scope>
</reference>
<evidence type="ECO:0000313" key="3">
    <source>
        <dbReference type="Proteomes" id="UP000494165"/>
    </source>
</evidence>
<comment type="caution">
    <text evidence="2">The sequence shown here is derived from an EMBL/GenBank/DDBJ whole genome shotgun (WGS) entry which is preliminary data.</text>
</comment>
<organism evidence="2 3">
    <name type="scientific">Cloeon dipterum</name>
    <dbReference type="NCBI Taxonomy" id="197152"/>
    <lineage>
        <taxon>Eukaryota</taxon>
        <taxon>Metazoa</taxon>
        <taxon>Ecdysozoa</taxon>
        <taxon>Arthropoda</taxon>
        <taxon>Hexapoda</taxon>
        <taxon>Insecta</taxon>
        <taxon>Pterygota</taxon>
        <taxon>Palaeoptera</taxon>
        <taxon>Ephemeroptera</taxon>
        <taxon>Pisciforma</taxon>
        <taxon>Baetidae</taxon>
        <taxon>Cloeon</taxon>
    </lineage>
</organism>
<keyword evidence="1" id="KW-1133">Transmembrane helix</keyword>
<gene>
    <name evidence="2" type="ORF">CLODIP_2_CD02846</name>
</gene>
<keyword evidence="1" id="KW-0472">Membrane</keyword>
<accession>A0A8S1DYM2</accession>
<keyword evidence="1" id="KW-0812">Transmembrane</keyword>